<protein>
    <recommendedName>
        <fullName evidence="1">UspA domain-containing protein</fullName>
    </recommendedName>
</protein>
<dbReference type="Gene3D" id="3.40.50.620">
    <property type="entry name" value="HUPs"/>
    <property type="match status" value="1"/>
</dbReference>
<dbReference type="InterPro" id="IPR006016">
    <property type="entry name" value="UspA"/>
</dbReference>
<evidence type="ECO:0000313" key="2">
    <source>
        <dbReference type="EMBL" id="VEL40156.1"/>
    </source>
</evidence>
<gene>
    <name evidence="2" type="ORF">PXEA_LOCUS33596</name>
</gene>
<keyword evidence="3" id="KW-1185">Reference proteome</keyword>
<dbReference type="OrthoDB" id="843225at2759"/>
<dbReference type="InterPro" id="IPR006015">
    <property type="entry name" value="Universal_stress_UspA"/>
</dbReference>
<proteinExistence type="predicted"/>
<dbReference type="CDD" id="cd23659">
    <property type="entry name" value="USP_At3g01520-like"/>
    <property type="match status" value="1"/>
</dbReference>
<dbReference type="SUPFAM" id="SSF52402">
    <property type="entry name" value="Adenine nucleotide alpha hydrolases-like"/>
    <property type="match status" value="1"/>
</dbReference>
<accession>A0A3S5FGT1</accession>
<dbReference type="EMBL" id="CAAALY010263896">
    <property type="protein sequence ID" value="VEL40156.1"/>
    <property type="molecule type" value="Genomic_DNA"/>
</dbReference>
<feature type="domain" description="UspA" evidence="1">
    <location>
        <begin position="25"/>
        <end position="172"/>
    </location>
</feature>
<dbReference type="AlphaFoldDB" id="A0A3S5FGT1"/>
<comment type="caution">
    <text evidence="2">The sequence shown here is derived from an EMBL/GenBank/DDBJ whole genome shotgun (WGS) entry which is preliminary data.</text>
</comment>
<dbReference type="PANTHER" id="PTHR46989:SF3">
    <property type="entry name" value="USPA DOMAIN-CONTAINING PROTEIN"/>
    <property type="match status" value="1"/>
</dbReference>
<dbReference type="Proteomes" id="UP000784294">
    <property type="component" value="Unassembled WGS sequence"/>
</dbReference>
<organism evidence="2 3">
    <name type="scientific">Protopolystoma xenopodis</name>
    <dbReference type="NCBI Taxonomy" id="117903"/>
    <lineage>
        <taxon>Eukaryota</taxon>
        <taxon>Metazoa</taxon>
        <taxon>Spiralia</taxon>
        <taxon>Lophotrochozoa</taxon>
        <taxon>Platyhelminthes</taxon>
        <taxon>Monogenea</taxon>
        <taxon>Polyopisthocotylea</taxon>
        <taxon>Polystomatidea</taxon>
        <taxon>Polystomatidae</taxon>
        <taxon>Protopolystoma</taxon>
    </lineage>
</organism>
<dbReference type="PRINTS" id="PR01438">
    <property type="entry name" value="UNVRSLSTRESS"/>
</dbReference>
<dbReference type="InterPro" id="IPR014729">
    <property type="entry name" value="Rossmann-like_a/b/a_fold"/>
</dbReference>
<dbReference type="PANTHER" id="PTHR46989">
    <property type="entry name" value="USP DOMAIN-CONTAINING PROTEIN"/>
    <property type="match status" value="1"/>
</dbReference>
<name>A0A3S5FGT1_9PLAT</name>
<evidence type="ECO:0000259" key="1">
    <source>
        <dbReference type="Pfam" id="PF00582"/>
    </source>
</evidence>
<reference evidence="2" key="1">
    <citation type="submission" date="2018-11" db="EMBL/GenBank/DDBJ databases">
        <authorList>
            <consortium name="Pathogen Informatics"/>
        </authorList>
    </citation>
    <scope>NUCLEOTIDE SEQUENCE</scope>
</reference>
<dbReference type="Pfam" id="PF00582">
    <property type="entry name" value="Usp"/>
    <property type="match status" value="1"/>
</dbReference>
<evidence type="ECO:0000313" key="3">
    <source>
        <dbReference type="Proteomes" id="UP000784294"/>
    </source>
</evidence>
<sequence length="180" mass="19813">MSSQACDDQEVADPVEVGSTGSAKRKIVMPVDSSENSERAFYWYVDNMFRDGDGLFLIHVVEPSMAGVNYGAASKSPALSEEISRHVAQLIDTGKELGRKYIEFCRNRQVPVKFTLHIGTKPGQQIVRIAEELGAHMVIVGNRGIGTLRRTFLGSVSDHILHHVSMPVIVVPPLKDAKKK</sequence>